<dbReference type="EMBL" id="CP003261">
    <property type="protein sequence ID" value="AGK98266.1"/>
    <property type="molecule type" value="Genomic_DNA"/>
</dbReference>
<organism evidence="1 2">
    <name type="scientific">Clostridium pasteurianum BC1</name>
    <dbReference type="NCBI Taxonomy" id="86416"/>
    <lineage>
        <taxon>Bacteria</taxon>
        <taxon>Bacillati</taxon>
        <taxon>Bacillota</taxon>
        <taxon>Clostridia</taxon>
        <taxon>Eubacteriales</taxon>
        <taxon>Clostridiaceae</taxon>
        <taxon>Clostridium</taxon>
    </lineage>
</organism>
<dbReference type="NCBIfam" id="NF041612">
    <property type="entry name" value="fdxn_Clost"/>
    <property type="match status" value="1"/>
</dbReference>
<dbReference type="eggNOG" id="COG3411">
    <property type="taxonomic scope" value="Bacteria"/>
</dbReference>
<proteinExistence type="predicted"/>
<dbReference type="Gene3D" id="3.40.30.10">
    <property type="entry name" value="Glutaredoxin"/>
    <property type="match status" value="1"/>
</dbReference>
<dbReference type="InterPro" id="IPR036249">
    <property type="entry name" value="Thioredoxin-like_sf"/>
</dbReference>
<dbReference type="Pfam" id="PF01257">
    <property type="entry name" value="2Fe-2S_thioredx"/>
    <property type="match status" value="1"/>
</dbReference>
<name>R4K980_CLOPA</name>
<dbReference type="PATRIC" id="fig|86416.3.peg.3471"/>
<gene>
    <name evidence="1" type="ORF">Clopa_3476</name>
</gene>
<dbReference type="KEGG" id="cpas:Clopa_3476"/>
<evidence type="ECO:0000313" key="2">
    <source>
        <dbReference type="Proteomes" id="UP000013523"/>
    </source>
</evidence>
<dbReference type="STRING" id="86416.Clopa_3476"/>
<dbReference type="OrthoDB" id="9800692at2"/>
<dbReference type="CDD" id="cd02980">
    <property type="entry name" value="TRX_Fd_family"/>
    <property type="match status" value="1"/>
</dbReference>
<dbReference type="InterPro" id="IPR048109">
    <property type="entry name" value="Fdxn_Clost-type"/>
</dbReference>
<dbReference type="AlphaFoldDB" id="R4K980"/>
<accession>R4K980</accession>
<dbReference type="Proteomes" id="UP000013523">
    <property type="component" value="Chromosome"/>
</dbReference>
<protein>
    <submittedName>
        <fullName evidence="1">Ferredoxin</fullName>
    </submittedName>
</protein>
<keyword evidence="2" id="KW-1185">Reference proteome</keyword>
<evidence type="ECO:0000313" key="1">
    <source>
        <dbReference type="EMBL" id="AGK98266.1"/>
    </source>
</evidence>
<dbReference type="RefSeq" id="WP_015616550.1">
    <property type="nucleotide sequence ID" value="NC_021182.1"/>
</dbReference>
<dbReference type="SUPFAM" id="SSF52833">
    <property type="entry name" value="Thioredoxin-like"/>
    <property type="match status" value="1"/>
</dbReference>
<dbReference type="HOGENOM" id="CLU_126515_1_1_9"/>
<reference evidence="1 2" key="1">
    <citation type="submission" date="2012-01" db="EMBL/GenBank/DDBJ databases">
        <title>Complete sequence of chromosome of Clostridium pasteurianum BC1.</title>
        <authorList>
            <consortium name="US DOE Joint Genome Institute"/>
            <person name="Lucas S."/>
            <person name="Han J."/>
            <person name="Lapidus A."/>
            <person name="Cheng J.-F."/>
            <person name="Goodwin L."/>
            <person name="Pitluck S."/>
            <person name="Peters L."/>
            <person name="Mikhailova N."/>
            <person name="Teshima H."/>
            <person name="Detter J.C."/>
            <person name="Han C."/>
            <person name="Tapia R."/>
            <person name="Land M."/>
            <person name="Hauser L."/>
            <person name="Kyrpides N."/>
            <person name="Ivanova N."/>
            <person name="Pagani I."/>
            <person name="Dunn J."/>
            <person name="Taghavi S."/>
            <person name="Francis A."/>
            <person name="van der Lelie D."/>
            <person name="Woyke T."/>
        </authorList>
    </citation>
    <scope>NUCLEOTIDE SEQUENCE [LARGE SCALE GENOMIC DNA]</scope>
    <source>
        <strain evidence="1 2">BC1</strain>
    </source>
</reference>
<sequence length="101" mass="11159">MVNPKHHIFVCTSCRLNGKQQGFCYSKNSVDIVGEFMEELDGRDLSGDIMVNNTGCFGICSQGPIVVVYPEGVWYGNVTADDVEEIVDSLENGEVVKRLQI</sequence>